<dbReference type="PANTHER" id="PTHR35889:SF3">
    <property type="entry name" value="F-BOX DOMAIN-CONTAINING PROTEIN"/>
    <property type="match status" value="1"/>
</dbReference>
<keyword evidence="2 3" id="KW-0408">Iron</keyword>
<feature type="transmembrane region" description="Helical" evidence="4">
    <location>
        <begin position="26"/>
        <end position="50"/>
    </location>
</feature>
<dbReference type="PANTHER" id="PTHR35889">
    <property type="entry name" value="CYCLOINULO-OLIGOSACCHARIDE FRUCTANOTRANSFERASE-RELATED"/>
    <property type="match status" value="1"/>
</dbReference>
<keyword evidence="4" id="KW-1133">Transmembrane helix</keyword>
<dbReference type="InterPro" id="IPR022655">
    <property type="entry name" value="DUF1553"/>
</dbReference>
<dbReference type="Pfam" id="PF07583">
    <property type="entry name" value="PSCyt2"/>
    <property type="match status" value="1"/>
</dbReference>
<comment type="caution">
    <text evidence="6">The sequence shown here is derived from an EMBL/GenBank/DDBJ whole genome shotgun (WGS) entry which is preliminary data.</text>
</comment>
<evidence type="ECO:0000313" key="7">
    <source>
        <dbReference type="Proteomes" id="UP000316213"/>
    </source>
</evidence>
<dbReference type="RefSeq" id="WP_197167970.1">
    <property type="nucleotide sequence ID" value="NZ_SJPM01000006.1"/>
</dbReference>
<sequence length="859" mass="95942">MIHKLTFDDIDSAETMTIRSVNVRRCLFFGVLSFFAWSISLVVSSGTLAADDSTPNQSDAGLQFFESKVRPVLVEHCYPCHSAEAGAAEGNLRLDTQAGMRTGGDRGPVLIAGDPSNSWLIRSIGHHDPDLKMPPKQERLPDSVIAELKKWIEIGAPDPRIGEPSEQSAWERSDDDFWAYQKPRPVGAPNIHANDWPKQPLDCFVLARLETHDQSPSPDAPPHELLRRLYFDLVGLPPSPERLLAFTESVKKNGLDRALAREVDRLLATPQFGERWGRHWLDVARFAESSGTEANISFPYAWRYRDYVIDCFNEDVPFDRFITEQLAGDQLPFDNAAERARLLIATGFLAVGPKNLDATDEEQFRADVVDEQIDTVTRALLGNSVACARCHDHKFDPFTMKDYYALAGIFASTQTFFGTAVSPANRIGGDPLRLPDVIGQTILHDSIPPERVETLTRQLAALRAEKADMDAAQKAMFSGKQPEKMFTLRDALRVFWQSGGIEGQLEKVSDSGEALPLAMGVLDAETAADAPLHERGDVKRLGPTIPRAVPQVLQSHTQTYAIPHDQSGRLQMARWLADPDHPLVSRVIVNRVWKHLFGTGLVATVDNFGVTGEPPSHPELLDTLSVQFVENGWSIKQLVRGLVLSRTYRQSSTFREAAFEQDPENRSLWRMPKRRLEAEYIRDAMLAVSGELDPTRPDGSLVGRVIGDKPISLIGLDKRLPADLDGSLQRSVYLPVIRDRLPDVLDLFDFAEPSLVTGNRETTNVPIQALYLLNSPFLEQRSEGFAKRLFSEPGSVKQRIEKAFQLCFSRAPTPDETERSIAYLQSDESNTNDADEIVPDKWRTFCQALLCTGEFRNLD</sequence>
<dbReference type="EMBL" id="SJPM01000006">
    <property type="protein sequence ID" value="TWT95489.1"/>
    <property type="molecule type" value="Genomic_DNA"/>
</dbReference>
<dbReference type="PROSITE" id="PS51007">
    <property type="entry name" value="CYTC"/>
    <property type="match status" value="1"/>
</dbReference>
<dbReference type="Pfam" id="PF07635">
    <property type="entry name" value="PSCyt1"/>
    <property type="match status" value="1"/>
</dbReference>
<reference evidence="6 7" key="1">
    <citation type="submission" date="2019-02" db="EMBL/GenBank/DDBJ databases">
        <title>Deep-cultivation of Planctomycetes and their phenomic and genomic characterization uncovers novel biology.</title>
        <authorList>
            <person name="Wiegand S."/>
            <person name="Jogler M."/>
            <person name="Boedeker C."/>
            <person name="Pinto D."/>
            <person name="Vollmers J."/>
            <person name="Rivas-Marin E."/>
            <person name="Kohn T."/>
            <person name="Peeters S.H."/>
            <person name="Heuer A."/>
            <person name="Rast P."/>
            <person name="Oberbeckmann S."/>
            <person name="Bunk B."/>
            <person name="Jeske O."/>
            <person name="Meyerdierks A."/>
            <person name="Storesund J.E."/>
            <person name="Kallscheuer N."/>
            <person name="Luecker S."/>
            <person name="Lage O.M."/>
            <person name="Pohl T."/>
            <person name="Merkel B.J."/>
            <person name="Hornburger P."/>
            <person name="Mueller R.-W."/>
            <person name="Bruemmer F."/>
            <person name="Labrenz M."/>
            <person name="Spormann A.M."/>
            <person name="Op Den Camp H."/>
            <person name="Overmann J."/>
            <person name="Amann R."/>
            <person name="Jetten M.S.M."/>
            <person name="Mascher T."/>
            <person name="Medema M.H."/>
            <person name="Devos D.P."/>
            <person name="Kaster A.-K."/>
            <person name="Ovreas L."/>
            <person name="Rohde M."/>
            <person name="Galperin M.Y."/>
            <person name="Jogler C."/>
        </authorList>
    </citation>
    <scope>NUCLEOTIDE SEQUENCE [LARGE SCALE GENOMIC DNA]</scope>
    <source>
        <strain evidence="6 7">Pla100</strain>
    </source>
</reference>
<dbReference type="InterPro" id="IPR011444">
    <property type="entry name" value="DUF1549"/>
</dbReference>
<dbReference type="InterPro" id="IPR009056">
    <property type="entry name" value="Cyt_c-like_dom"/>
</dbReference>
<evidence type="ECO:0000259" key="5">
    <source>
        <dbReference type="PROSITE" id="PS51007"/>
    </source>
</evidence>
<keyword evidence="7" id="KW-1185">Reference proteome</keyword>
<accession>A0A5C6A7J5</accession>
<evidence type="ECO:0000256" key="3">
    <source>
        <dbReference type="PROSITE-ProRule" id="PRU00433"/>
    </source>
</evidence>
<dbReference type="GO" id="GO:0009055">
    <property type="term" value="F:electron transfer activity"/>
    <property type="evidence" value="ECO:0007669"/>
    <property type="project" value="InterPro"/>
</dbReference>
<evidence type="ECO:0000256" key="1">
    <source>
        <dbReference type="ARBA" id="ARBA00022723"/>
    </source>
</evidence>
<protein>
    <submittedName>
        <fullName evidence="6">Planctomycete cytochrome C</fullName>
    </submittedName>
</protein>
<evidence type="ECO:0000256" key="4">
    <source>
        <dbReference type="SAM" id="Phobius"/>
    </source>
</evidence>
<evidence type="ECO:0000256" key="2">
    <source>
        <dbReference type="ARBA" id="ARBA00023004"/>
    </source>
</evidence>
<dbReference type="Proteomes" id="UP000316213">
    <property type="component" value="Unassembled WGS sequence"/>
</dbReference>
<proteinExistence type="predicted"/>
<dbReference type="AlphaFoldDB" id="A0A5C6A7J5"/>
<dbReference type="GO" id="GO:0046872">
    <property type="term" value="F:metal ion binding"/>
    <property type="evidence" value="ECO:0007669"/>
    <property type="project" value="UniProtKB-KW"/>
</dbReference>
<feature type="domain" description="Cytochrome c" evidence="5">
    <location>
        <begin position="56"/>
        <end position="156"/>
    </location>
</feature>
<organism evidence="6 7">
    <name type="scientific">Neorhodopirellula pilleata</name>
    <dbReference type="NCBI Taxonomy" id="2714738"/>
    <lineage>
        <taxon>Bacteria</taxon>
        <taxon>Pseudomonadati</taxon>
        <taxon>Planctomycetota</taxon>
        <taxon>Planctomycetia</taxon>
        <taxon>Pirellulales</taxon>
        <taxon>Pirellulaceae</taxon>
        <taxon>Neorhodopirellula</taxon>
    </lineage>
</organism>
<keyword evidence="3" id="KW-0349">Heme</keyword>
<dbReference type="GO" id="GO:0020037">
    <property type="term" value="F:heme binding"/>
    <property type="evidence" value="ECO:0007669"/>
    <property type="project" value="InterPro"/>
</dbReference>
<name>A0A5C6A7J5_9BACT</name>
<keyword evidence="4" id="KW-0812">Transmembrane</keyword>
<keyword evidence="4" id="KW-0472">Membrane</keyword>
<gene>
    <name evidence="6" type="ORF">Pla100_31300</name>
</gene>
<dbReference type="Pfam" id="PF07587">
    <property type="entry name" value="PSD1"/>
    <property type="match status" value="1"/>
</dbReference>
<dbReference type="InterPro" id="IPR011429">
    <property type="entry name" value="Cyt_c_Planctomycete-type"/>
</dbReference>
<evidence type="ECO:0000313" key="6">
    <source>
        <dbReference type="EMBL" id="TWT95489.1"/>
    </source>
</evidence>
<keyword evidence="1 3" id="KW-0479">Metal-binding</keyword>